<evidence type="ECO:0000256" key="1">
    <source>
        <dbReference type="ARBA" id="ARBA00004141"/>
    </source>
</evidence>
<dbReference type="PANTHER" id="PTHR31102:SF1">
    <property type="entry name" value="CATION_H+ EXCHANGER DOMAIN-CONTAINING PROTEIN"/>
    <property type="match status" value="1"/>
</dbReference>
<feature type="transmembrane region" description="Helical" evidence="5">
    <location>
        <begin position="149"/>
        <end position="173"/>
    </location>
</feature>
<feature type="transmembrane region" description="Helical" evidence="5">
    <location>
        <begin position="57"/>
        <end position="73"/>
    </location>
</feature>
<accession>A0A6I6EXE7</accession>
<dbReference type="GO" id="GO:0016020">
    <property type="term" value="C:membrane"/>
    <property type="evidence" value="ECO:0007669"/>
    <property type="project" value="UniProtKB-SubCell"/>
</dbReference>
<protein>
    <submittedName>
        <fullName evidence="7">Sodium:proton antiporter</fullName>
    </submittedName>
</protein>
<feature type="domain" description="Cation/H+ exchanger transmembrane" evidence="6">
    <location>
        <begin position="7"/>
        <end position="379"/>
    </location>
</feature>
<feature type="transmembrane region" description="Helical" evidence="5">
    <location>
        <begin position="219"/>
        <end position="236"/>
    </location>
</feature>
<feature type="transmembrane region" description="Helical" evidence="5">
    <location>
        <begin position="359"/>
        <end position="381"/>
    </location>
</feature>
<evidence type="ECO:0000256" key="5">
    <source>
        <dbReference type="SAM" id="Phobius"/>
    </source>
</evidence>
<dbReference type="GO" id="GO:0015297">
    <property type="term" value="F:antiporter activity"/>
    <property type="evidence" value="ECO:0007669"/>
    <property type="project" value="InterPro"/>
</dbReference>
<keyword evidence="4 5" id="KW-0472">Membrane</keyword>
<evidence type="ECO:0000256" key="4">
    <source>
        <dbReference type="ARBA" id="ARBA00023136"/>
    </source>
</evidence>
<keyword evidence="3 5" id="KW-1133">Transmembrane helix</keyword>
<dbReference type="Gene3D" id="1.20.1530.20">
    <property type="match status" value="1"/>
</dbReference>
<dbReference type="AlphaFoldDB" id="A0A6I6EXE7"/>
<gene>
    <name evidence="7" type="ORF">GOM49_11170</name>
</gene>
<dbReference type="Pfam" id="PF00999">
    <property type="entry name" value="Na_H_Exchanger"/>
    <property type="match status" value="1"/>
</dbReference>
<evidence type="ECO:0000313" key="7">
    <source>
        <dbReference type="EMBL" id="QGU95576.1"/>
    </source>
</evidence>
<dbReference type="PANTHER" id="PTHR31102">
    <property type="match status" value="1"/>
</dbReference>
<feature type="transmembrane region" description="Helical" evidence="5">
    <location>
        <begin position="299"/>
        <end position="320"/>
    </location>
</feature>
<proteinExistence type="predicted"/>
<organism evidence="7 8">
    <name type="scientific">Clostridium bovifaecis</name>
    <dbReference type="NCBI Taxonomy" id="2184719"/>
    <lineage>
        <taxon>Bacteria</taxon>
        <taxon>Bacillati</taxon>
        <taxon>Bacillota</taxon>
        <taxon>Clostridia</taxon>
        <taxon>Eubacteriales</taxon>
        <taxon>Clostridiaceae</taxon>
        <taxon>Clostridium</taxon>
    </lineage>
</organism>
<dbReference type="GO" id="GO:1902600">
    <property type="term" value="P:proton transmembrane transport"/>
    <property type="evidence" value="ECO:0007669"/>
    <property type="project" value="InterPro"/>
</dbReference>
<evidence type="ECO:0000259" key="6">
    <source>
        <dbReference type="Pfam" id="PF00999"/>
    </source>
</evidence>
<feature type="transmembrane region" description="Helical" evidence="5">
    <location>
        <begin position="270"/>
        <end position="287"/>
    </location>
</feature>
<dbReference type="EMBL" id="CP046522">
    <property type="protein sequence ID" value="QGU95576.1"/>
    <property type="molecule type" value="Genomic_DNA"/>
</dbReference>
<evidence type="ECO:0000256" key="3">
    <source>
        <dbReference type="ARBA" id="ARBA00022989"/>
    </source>
</evidence>
<keyword evidence="2 5" id="KW-0812">Transmembrane</keyword>
<feature type="transmembrane region" description="Helical" evidence="5">
    <location>
        <begin position="115"/>
        <end position="137"/>
    </location>
</feature>
<dbReference type="InterPro" id="IPR006153">
    <property type="entry name" value="Cation/H_exchanger_TM"/>
</dbReference>
<name>A0A6I6EXE7_9CLOT</name>
<feature type="transmembrane region" description="Helical" evidence="5">
    <location>
        <begin position="28"/>
        <end position="45"/>
    </location>
</feature>
<reference evidence="7 8" key="1">
    <citation type="submission" date="2019-12" db="EMBL/GenBank/DDBJ databases">
        <title>Genome sequenceing of Clostridium bovifaecis.</title>
        <authorList>
            <person name="Yao Y."/>
        </authorList>
    </citation>
    <scope>NUCLEOTIDE SEQUENCE [LARGE SCALE GENOMIC DNA]</scope>
    <source>
        <strain evidence="7 8">BXX</strain>
    </source>
</reference>
<feature type="transmembrane region" description="Helical" evidence="5">
    <location>
        <begin position="185"/>
        <end position="207"/>
    </location>
</feature>
<dbReference type="InterPro" id="IPR051843">
    <property type="entry name" value="CPA1_transporter"/>
</dbReference>
<sequence>MLESIVLILFLGILFSKAFQKVRLPGLLGMILVGVLIGPYGLNLLDKESILKSSSNIRMLALIIILLRAGLGLDKDILKKVGKPAIKMSAIPCLCEGFTIMFTANKLVGLPILEAGMLGFIIAAVSPAVVVPSMLYLREKKLGIRKGVPVIILAGASIDDVFAITIFTAFLSMSKGGGKSIVFQISQIPIQIIGGIVLGILAGYIIYKAFNLEKLKLSNPEQLAILFSAALAIVILGEKVHVAGLLAVMTMGFILLEKDKDTAERLEEKLNKIWFFAQIFLFVLIGAEVNTQVALKAGLVGIVIIIVGLIGRSIGVIIALRGSNLNIKERLFCAIAYMPKATVQAAIGGIPLASGIFSGAYILAVAVLAIIITAPLGVVGIKVSAPKLLEQN</sequence>
<dbReference type="Proteomes" id="UP000422764">
    <property type="component" value="Chromosome"/>
</dbReference>
<dbReference type="InterPro" id="IPR038770">
    <property type="entry name" value="Na+/solute_symporter_sf"/>
</dbReference>
<evidence type="ECO:0000256" key="2">
    <source>
        <dbReference type="ARBA" id="ARBA00022692"/>
    </source>
</evidence>
<evidence type="ECO:0000313" key="8">
    <source>
        <dbReference type="Proteomes" id="UP000422764"/>
    </source>
</evidence>
<keyword evidence="8" id="KW-1185">Reference proteome</keyword>
<comment type="subcellular location">
    <subcellularLocation>
        <location evidence="1">Membrane</location>
        <topology evidence="1">Multi-pass membrane protein</topology>
    </subcellularLocation>
</comment>